<name>A0A345Y0B3_9ACTN</name>
<reference evidence="2 3" key="1">
    <citation type="submission" date="2018-07" db="EMBL/GenBank/DDBJ databases">
        <title>Draft genome of the type strain Streptomyces armeniacus ATCC 15676.</title>
        <authorList>
            <person name="Labana P."/>
            <person name="Gosse J.T."/>
            <person name="Boddy C.N."/>
        </authorList>
    </citation>
    <scope>NUCLEOTIDE SEQUENCE [LARGE SCALE GENOMIC DNA]</scope>
    <source>
        <strain evidence="2 3">ATCC 15676</strain>
    </source>
</reference>
<feature type="transmembrane region" description="Helical" evidence="1">
    <location>
        <begin position="6"/>
        <end position="29"/>
    </location>
</feature>
<keyword evidence="1" id="KW-1133">Transmembrane helix</keyword>
<feature type="transmembrane region" description="Helical" evidence="1">
    <location>
        <begin position="41"/>
        <end position="63"/>
    </location>
</feature>
<evidence type="ECO:0000313" key="3">
    <source>
        <dbReference type="Proteomes" id="UP000254425"/>
    </source>
</evidence>
<keyword evidence="1" id="KW-0812">Transmembrane</keyword>
<gene>
    <name evidence="2" type="ORF">DVA86_14270</name>
</gene>
<dbReference type="KEGG" id="sarm:DVA86_14270"/>
<evidence type="ECO:0000313" key="2">
    <source>
        <dbReference type="EMBL" id="AXK37329.1"/>
    </source>
</evidence>
<dbReference type="AlphaFoldDB" id="A0A345Y0B3"/>
<accession>A0A345Y0B3</accession>
<evidence type="ECO:0000256" key="1">
    <source>
        <dbReference type="SAM" id="Phobius"/>
    </source>
</evidence>
<keyword evidence="3" id="KW-1185">Reference proteome</keyword>
<protein>
    <submittedName>
        <fullName evidence="2">Uncharacterized protein</fullName>
    </submittedName>
</protein>
<keyword evidence="1" id="KW-0472">Membrane</keyword>
<sequence>MESGPAVFAGVVFTVFGAVLLMWTGTRAWRGRPVAEGVRQVTAAALTGGFGLVSGCGGVWMLLSG</sequence>
<organism evidence="2 3">
    <name type="scientific">Streptomyces armeniacus</name>
    <dbReference type="NCBI Taxonomy" id="83291"/>
    <lineage>
        <taxon>Bacteria</taxon>
        <taxon>Bacillati</taxon>
        <taxon>Actinomycetota</taxon>
        <taxon>Actinomycetes</taxon>
        <taxon>Kitasatosporales</taxon>
        <taxon>Streptomycetaceae</taxon>
        <taxon>Streptomyces</taxon>
    </lineage>
</organism>
<dbReference type="EMBL" id="CP031320">
    <property type="protein sequence ID" value="AXK37329.1"/>
    <property type="molecule type" value="Genomic_DNA"/>
</dbReference>
<dbReference type="Proteomes" id="UP000254425">
    <property type="component" value="Chromosome"/>
</dbReference>
<proteinExistence type="predicted"/>
<dbReference type="RefSeq" id="WP_208878617.1">
    <property type="nucleotide sequence ID" value="NZ_CP031320.1"/>
</dbReference>